<reference evidence="2 3" key="1">
    <citation type="submission" date="2020-03" db="EMBL/GenBank/DDBJ databases">
        <title>WGS of actinomycetes isolated from Thailand.</title>
        <authorList>
            <person name="Thawai C."/>
        </authorList>
    </citation>
    <scope>NUCLEOTIDE SEQUENCE [LARGE SCALE GENOMIC DNA]</scope>
    <source>
        <strain evidence="2 3">FMUSA5-5</strain>
    </source>
</reference>
<accession>A0ABX1BF15</accession>
<dbReference type="EMBL" id="JAATEP010000048">
    <property type="protein sequence ID" value="NJP96353.1"/>
    <property type="molecule type" value="Genomic_DNA"/>
</dbReference>
<feature type="domain" description="ApeI dehydratase-like" evidence="1">
    <location>
        <begin position="4"/>
        <end position="75"/>
    </location>
</feature>
<proteinExistence type="predicted"/>
<comment type="caution">
    <text evidence="2">The sequence shown here is derived from an EMBL/GenBank/DDBJ whole genome shotgun (WGS) entry which is preliminary data.</text>
</comment>
<dbReference type="InterPro" id="IPR029069">
    <property type="entry name" value="HotDog_dom_sf"/>
</dbReference>
<evidence type="ECO:0000313" key="3">
    <source>
        <dbReference type="Proteomes" id="UP000696294"/>
    </source>
</evidence>
<evidence type="ECO:0000259" key="1">
    <source>
        <dbReference type="Pfam" id="PF22818"/>
    </source>
</evidence>
<dbReference type="Pfam" id="PF22818">
    <property type="entry name" value="ApeI-like"/>
    <property type="match status" value="1"/>
</dbReference>
<protein>
    <recommendedName>
        <fullName evidence="1">ApeI dehydratase-like domain-containing protein</fullName>
    </recommendedName>
</protein>
<keyword evidence="3" id="KW-1185">Reference proteome</keyword>
<dbReference type="Proteomes" id="UP000696294">
    <property type="component" value="Unassembled WGS sequence"/>
</dbReference>
<gene>
    <name evidence="2" type="ORF">HCN51_44160</name>
</gene>
<dbReference type="Gene3D" id="3.10.129.10">
    <property type="entry name" value="Hotdog Thioesterase"/>
    <property type="match status" value="1"/>
</dbReference>
<dbReference type="InterPro" id="IPR054545">
    <property type="entry name" value="ApeI-like"/>
</dbReference>
<sequence>MTALTATVLLDPDEPVLAGHYPGFPVFPGVRVVELADQTVRASAADLELAEIVSARFLRPVLPGDLITVEATLRGGDCTAVVTTDRGETARLRLRYREIGKGGKP</sequence>
<dbReference type="SUPFAM" id="SSF54637">
    <property type="entry name" value="Thioesterase/thiol ester dehydrase-isomerase"/>
    <property type="match status" value="1"/>
</dbReference>
<evidence type="ECO:0000313" key="2">
    <source>
        <dbReference type="EMBL" id="NJP96353.1"/>
    </source>
</evidence>
<organism evidence="2 3">
    <name type="scientific">Nonomuraea composti</name>
    <dbReference type="NCBI Taxonomy" id="2720023"/>
    <lineage>
        <taxon>Bacteria</taxon>
        <taxon>Bacillati</taxon>
        <taxon>Actinomycetota</taxon>
        <taxon>Actinomycetes</taxon>
        <taxon>Streptosporangiales</taxon>
        <taxon>Streptosporangiaceae</taxon>
        <taxon>Nonomuraea</taxon>
    </lineage>
</organism>
<name>A0ABX1BF15_9ACTN</name>
<dbReference type="RefSeq" id="WP_168017954.1">
    <property type="nucleotide sequence ID" value="NZ_JAATEP010000048.1"/>
</dbReference>